<evidence type="ECO:0000313" key="10">
    <source>
        <dbReference type="EMBL" id="ATA52692.1"/>
    </source>
</evidence>
<dbReference type="Gene3D" id="3.40.50.1000">
    <property type="entry name" value="HAD superfamily/HAD-like"/>
    <property type="match status" value="1"/>
</dbReference>
<feature type="binding site" evidence="9">
    <location>
        <position position="189"/>
    </location>
    <ligand>
        <name>Mg(2+)</name>
        <dbReference type="ChEBI" id="CHEBI:18420"/>
    </ligand>
</feature>
<dbReference type="KEGG" id="vbo:CKY39_05295"/>
<dbReference type="SFLD" id="SFLDG01135">
    <property type="entry name" value="C1.5.6:_HAD__Beta-PGM__Phospha"/>
    <property type="match status" value="1"/>
</dbReference>
<organism evidence="10 11">
    <name type="scientific">Variovorax boronicumulans</name>
    <dbReference type="NCBI Taxonomy" id="436515"/>
    <lineage>
        <taxon>Bacteria</taxon>
        <taxon>Pseudomonadati</taxon>
        <taxon>Pseudomonadota</taxon>
        <taxon>Betaproteobacteria</taxon>
        <taxon>Burkholderiales</taxon>
        <taxon>Comamonadaceae</taxon>
        <taxon>Variovorax</taxon>
    </lineage>
</organism>
<keyword evidence="4 9" id="KW-0460">Magnesium</keyword>
<comment type="similarity">
    <text evidence="9">Belongs to the HAD-like hydrolase superfamily. PhnX family.</text>
</comment>
<evidence type="ECO:0000256" key="1">
    <source>
        <dbReference type="ARBA" id="ARBA00011738"/>
    </source>
</evidence>
<dbReference type="GO" id="GO:0006281">
    <property type="term" value="P:DNA repair"/>
    <property type="evidence" value="ECO:0007669"/>
    <property type="project" value="TreeGrafter"/>
</dbReference>
<feature type="binding site" evidence="9">
    <location>
        <position position="17"/>
    </location>
    <ligand>
        <name>Mg(2+)</name>
        <dbReference type="ChEBI" id="CHEBI:18420"/>
    </ligand>
</feature>
<name>A0A250DEJ9_9BURK</name>
<evidence type="ECO:0000256" key="3">
    <source>
        <dbReference type="ARBA" id="ARBA00022801"/>
    </source>
</evidence>
<dbReference type="NCBIfam" id="TIGR01422">
    <property type="entry name" value="phosphonatase"/>
    <property type="match status" value="1"/>
</dbReference>
<dbReference type="Pfam" id="PF00702">
    <property type="entry name" value="Hydrolase"/>
    <property type="match status" value="1"/>
</dbReference>
<evidence type="ECO:0000256" key="5">
    <source>
        <dbReference type="ARBA" id="ARBA00023270"/>
    </source>
</evidence>
<reference evidence="10 11" key="1">
    <citation type="submission" date="2017-09" db="EMBL/GenBank/DDBJ databases">
        <title>The diverse metabolic capabilities of V. boronicumulans make it an excellent choice for continued studies on novel biodegradation.</title>
        <authorList>
            <person name="Sun S."/>
        </authorList>
    </citation>
    <scope>NUCLEOTIDE SEQUENCE [LARGE SCALE GENOMIC DNA]</scope>
    <source>
        <strain evidence="10 11">J1</strain>
    </source>
</reference>
<feature type="active site" description="Nucleophile" evidence="9">
    <location>
        <position position="15"/>
    </location>
</feature>
<dbReference type="InterPro" id="IPR023214">
    <property type="entry name" value="HAD_sf"/>
</dbReference>
<comment type="subunit">
    <text evidence="1 9">Homodimer.</text>
</comment>
<dbReference type="GO" id="GO:0019700">
    <property type="term" value="P:organic phosphonate catabolic process"/>
    <property type="evidence" value="ECO:0007669"/>
    <property type="project" value="InterPro"/>
</dbReference>
<evidence type="ECO:0000256" key="6">
    <source>
        <dbReference type="ARBA" id="ARBA00052005"/>
    </source>
</evidence>
<evidence type="ECO:0000256" key="2">
    <source>
        <dbReference type="ARBA" id="ARBA00022723"/>
    </source>
</evidence>
<dbReference type="SUPFAM" id="SSF56784">
    <property type="entry name" value="HAD-like"/>
    <property type="match status" value="1"/>
</dbReference>
<comment type="function">
    <text evidence="7 9">Involved in phosphonate degradation.</text>
</comment>
<dbReference type="InterPro" id="IPR050155">
    <property type="entry name" value="HAD-like_hydrolase_sf"/>
</dbReference>
<dbReference type="SFLD" id="SFLDS00003">
    <property type="entry name" value="Haloacid_Dehalogenase"/>
    <property type="match status" value="1"/>
</dbReference>
<evidence type="ECO:0000256" key="4">
    <source>
        <dbReference type="ARBA" id="ARBA00022842"/>
    </source>
</evidence>
<gene>
    <name evidence="9" type="primary">phnX</name>
    <name evidence="10" type="ORF">CKY39_05295</name>
</gene>
<evidence type="ECO:0000313" key="11">
    <source>
        <dbReference type="Proteomes" id="UP000217154"/>
    </source>
</evidence>
<dbReference type="InterPro" id="IPR036412">
    <property type="entry name" value="HAD-like_sf"/>
</dbReference>
<comment type="cofactor">
    <cofactor evidence="9">
        <name>Mg(2+)</name>
        <dbReference type="ChEBI" id="CHEBI:18420"/>
    </cofactor>
    <text evidence="9">Binds 1 Mg(2+) ion per subunit.</text>
</comment>
<keyword evidence="5 9" id="KW-0704">Schiff base</keyword>
<evidence type="ECO:0000256" key="9">
    <source>
        <dbReference type="HAMAP-Rule" id="MF_01375"/>
    </source>
</evidence>
<dbReference type="FunFam" id="1.10.150.240:FF:000006">
    <property type="entry name" value="Phosphonoacetaldehyde hydrolase"/>
    <property type="match status" value="1"/>
</dbReference>
<comment type="catalytic activity">
    <reaction evidence="6 9">
        <text>phosphonoacetaldehyde + H2O = acetaldehyde + phosphate + H(+)</text>
        <dbReference type="Rhea" id="RHEA:18905"/>
        <dbReference type="ChEBI" id="CHEBI:15343"/>
        <dbReference type="ChEBI" id="CHEBI:15377"/>
        <dbReference type="ChEBI" id="CHEBI:15378"/>
        <dbReference type="ChEBI" id="CHEBI:43474"/>
        <dbReference type="ChEBI" id="CHEBI:58383"/>
        <dbReference type="EC" id="3.11.1.1"/>
    </reaction>
</comment>
<dbReference type="CDD" id="cd02586">
    <property type="entry name" value="HAD_PHN"/>
    <property type="match status" value="1"/>
</dbReference>
<dbReference type="AlphaFoldDB" id="A0A250DEJ9"/>
<protein>
    <recommendedName>
        <fullName evidence="8 9">Phosphonoacetaldehyde hydrolase</fullName>
        <shortName evidence="9">Phosphonatase</shortName>
        <ecNumber evidence="8 9">3.11.1.1</ecNumber>
    </recommendedName>
    <alternativeName>
        <fullName evidence="9">Phosphonoacetaldehyde phosphonohydrolase</fullName>
    </alternativeName>
</protein>
<dbReference type="PANTHER" id="PTHR43434:SF19">
    <property type="entry name" value="PHOSPHONOACETALDEHYDE HYDROLASE"/>
    <property type="match status" value="1"/>
</dbReference>
<dbReference type="InterPro" id="IPR006323">
    <property type="entry name" value="Phosphonoacetald_hydro"/>
</dbReference>
<keyword evidence="3 9" id="KW-0378">Hydrolase</keyword>
<dbReference type="HAMAP" id="MF_01375">
    <property type="entry name" value="PhnX"/>
    <property type="match status" value="1"/>
</dbReference>
<keyword evidence="2 9" id="KW-0479">Metal-binding</keyword>
<dbReference type="GO" id="GO:0005829">
    <property type="term" value="C:cytosol"/>
    <property type="evidence" value="ECO:0007669"/>
    <property type="project" value="TreeGrafter"/>
</dbReference>
<dbReference type="InterPro" id="IPR023198">
    <property type="entry name" value="PGP-like_dom2"/>
</dbReference>
<proteinExistence type="inferred from homology"/>
<dbReference type="GO" id="GO:0000287">
    <property type="term" value="F:magnesium ion binding"/>
    <property type="evidence" value="ECO:0007669"/>
    <property type="project" value="UniProtKB-UniRule"/>
</dbReference>
<dbReference type="SFLD" id="SFLDG01129">
    <property type="entry name" value="C1.5:_HAD__Beta-PGM__Phosphata"/>
    <property type="match status" value="1"/>
</dbReference>
<evidence type="ECO:0000256" key="8">
    <source>
        <dbReference type="ARBA" id="ARBA00066472"/>
    </source>
</evidence>
<accession>A0A250DEJ9</accession>
<feature type="binding site" evidence="9">
    <location>
        <position position="15"/>
    </location>
    <ligand>
        <name>Mg(2+)</name>
        <dbReference type="ChEBI" id="CHEBI:18420"/>
    </ligand>
</feature>
<sequence>MNAHPHARLQAVVFDWAGTILDFGSCAPMGAFVKLFAQFGIDITIDEARAPMGMAKWDHIKALGTQPRIAAQWEAKHGHAFSDADVDLLYEVFTPMNAASVRDHTDFIPGAIEAVNAARERGLKIGSTTGYNRPIMDVVTPIAAAGGYVPDNLVCAGDLAAGRPSPLMMYRCFADLGVWPPHAVVKVDDTGVGLQEGLNAGTWAVGVSVSGNVNGLTLAEWQALDADSQQARRARATAELQAAGAHYVIDSVADLPNVLEDIERRLQAGERPEVLLR</sequence>
<dbReference type="GO" id="GO:0050194">
    <property type="term" value="F:phosphonoacetaldehyde hydrolase activity"/>
    <property type="evidence" value="ECO:0007669"/>
    <property type="project" value="UniProtKB-UniRule"/>
</dbReference>
<dbReference type="PANTHER" id="PTHR43434">
    <property type="entry name" value="PHOSPHOGLYCOLATE PHOSPHATASE"/>
    <property type="match status" value="1"/>
</dbReference>
<dbReference type="EMBL" id="CP023284">
    <property type="protein sequence ID" value="ATA52692.1"/>
    <property type="molecule type" value="Genomic_DNA"/>
</dbReference>
<evidence type="ECO:0000256" key="7">
    <source>
        <dbReference type="ARBA" id="ARBA00056573"/>
    </source>
</evidence>
<dbReference type="RefSeq" id="WP_095743694.1">
    <property type="nucleotide sequence ID" value="NZ_CP023284.1"/>
</dbReference>
<feature type="active site" description="Schiff-base intermediate with substrate" evidence="9">
    <location>
        <position position="56"/>
    </location>
</feature>
<dbReference type="Proteomes" id="UP000217154">
    <property type="component" value="Chromosome"/>
</dbReference>
<dbReference type="GO" id="GO:0008967">
    <property type="term" value="F:phosphoglycolate phosphatase activity"/>
    <property type="evidence" value="ECO:0007669"/>
    <property type="project" value="TreeGrafter"/>
</dbReference>
<dbReference type="EC" id="3.11.1.1" evidence="8 9"/>
<dbReference type="Gene3D" id="1.10.150.240">
    <property type="entry name" value="Putative phosphatase, domain 2"/>
    <property type="match status" value="1"/>
</dbReference>